<reference evidence="2" key="2">
    <citation type="submission" date="2022-01" db="EMBL/GenBank/DDBJ databases">
        <authorList>
            <person name="Yamashiro T."/>
            <person name="Shiraishi A."/>
            <person name="Satake H."/>
            <person name="Nakayama K."/>
        </authorList>
    </citation>
    <scope>NUCLEOTIDE SEQUENCE</scope>
</reference>
<evidence type="ECO:0000256" key="1">
    <source>
        <dbReference type="SAM" id="MobiDB-lite"/>
    </source>
</evidence>
<keyword evidence="3" id="KW-1185">Reference proteome</keyword>
<dbReference type="EMBL" id="BQNB010010337">
    <property type="protein sequence ID" value="GJS75918.1"/>
    <property type="molecule type" value="Genomic_DNA"/>
</dbReference>
<gene>
    <name evidence="2" type="ORF">Tco_0725799</name>
</gene>
<organism evidence="2 3">
    <name type="scientific">Tanacetum coccineum</name>
    <dbReference type="NCBI Taxonomy" id="301880"/>
    <lineage>
        <taxon>Eukaryota</taxon>
        <taxon>Viridiplantae</taxon>
        <taxon>Streptophyta</taxon>
        <taxon>Embryophyta</taxon>
        <taxon>Tracheophyta</taxon>
        <taxon>Spermatophyta</taxon>
        <taxon>Magnoliopsida</taxon>
        <taxon>eudicotyledons</taxon>
        <taxon>Gunneridae</taxon>
        <taxon>Pentapetalae</taxon>
        <taxon>asterids</taxon>
        <taxon>campanulids</taxon>
        <taxon>Asterales</taxon>
        <taxon>Asteraceae</taxon>
        <taxon>Asteroideae</taxon>
        <taxon>Anthemideae</taxon>
        <taxon>Anthemidinae</taxon>
        <taxon>Tanacetum</taxon>
    </lineage>
</organism>
<proteinExistence type="predicted"/>
<feature type="compositionally biased region" description="Polar residues" evidence="1">
    <location>
        <begin position="55"/>
        <end position="75"/>
    </location>
</feature>
<comment type="caution">
    <text evidence="2">The sequence shown here is derived from an EMBL/GenBank/DDBJ whole genome shotgun (WGS) entry which is preliminary data.</text>
</comment>
<evidence type="ECO:0000313" key="2">
    <source>
        <dbReference type="EMBL" id="GJS75918.1"/>
    </source>
</evidence>
<name>A0ABQ4YG33_9ASTR</name>
<protein>
    <submittedName>
        <fullName evidence="2">Uncharacterized protein</fullName>
    </submittedName>
</protein>
<feature type="region of interest" description="Disordered" evidence="1">
    <location>
        <begin position="46"/>
        <end position="76"/>
    </location>
</feature>
<accession>A0ABQ4YG33</accession>
<dbReference type="Proteomes" id="UP001151760">
    <property type="component" value="Unassembled WGS sequence"/>
</dbReference>
<reference evidence="2" key="1">
    <citation type="journal article" date="2022" name="Int. J. Mol. Sci.">
        <title>Draft Genome of Tanacetum Coccineum: Genomic Comparison of Closely Related Tanacetum-Family Plants.</title>
        <authorList>
            <person name="Yamashiro T."/>
            <person name="Shiraishi A."/>
            <person name="Nakayama K."/>
            <person name="Satake H."/>
        </authorList>
    </citation>
    <scope>NUCLEOTIDE SEQUENCE</scope>
</reference>
<evidence type="ECO:0000313" key="3">
    <source>
        <dbReference type="Proteomes" id="UP001151760"/>
    </source>
</evidence>
<sequence length="121" mass="13564">MGTEYFTLRTTNDTEPPWITDKKVESCANDKLKLNGGDMSCIIARTPDAGDTGHQHVQTSTRPDINPDINPNATPKYSDEIQVMTYLESDMTWYNTPPVTEGILGTTEGHRSKKLLQQQHI</sequence>